<dbReference type="OrthoDB" id="6159439at2759"/>
<evidence type="ECO:0008006" key="17">
    <source>
        <dbReference type="Google" id="ProtNLM"/>
    </source>
</evidence>
<dbReference type="CDD" id="cd08875">
    <property type="entry name" value="START_ArGLABRA2_like"/>
    <property type="match status" value="1"/>
</dbReference>
<dbReference type="InterPro" id="IPR023393">
    <property type="entry name" value="START-like_dom_sf"/>
</dbReference>
<dbReference type="SMART" id="SM00234">
    <property type="entry name" value="START"/>
    <property type="match status" value="1"/>
</dbReference>
<dbReference type="GO" id="GO:0005634">
    <property type="term" value="C:nucleus"/>
    <property type="evidence" value="ECO:0007669"/>
    <property type="project" value="UniProtKB-SubCell"/>
</dbReference>
<organism evidence="15 16">
    <name type="scientific">Nyssa sinensis</name>
    <dbReference type="NCBI Taxonomy" id="561372"/>
    <lineage>
        <taxon>Eukaryota</taxon>
        <taxon>Viridiplantae</taxon>
        <taxon>Streptophyta</taxon>
        <taxon>Embryophyta</taxon>
        <taxon>Tracheophyta</taxon>
        <taxon>Spermatophyta</taxon>
        <taxon>Magnoliopsida</taxon>
        <taxon>eudicotyledons</taxon>
        <taxon>Gunneridae</taxon>
        <taxon>Pentapetalae</taxon>
        <taxon>asterids</taxon>
        <taxon>Cornales</taxon>
        <taxon>Nyssaceae</taxon>
        <taxon>Nyssa</taxon>
    </lineage>
</organism>
<evidence type="ECO:0000256" key="6">
    <source>
        <dbReference type="ARBA" id="ARBA00023155"/>
    </source>
</evidence>
<evidence type="ECO:0000256" key="8">
    <source>
        <dbReference type="ARBA" id="ARBA00023242"/>
    </source>
</evidence>
<feature type="domain" description="START" evidence="14">
    <location>
        <begin position="215"/>
        <end position="429"/>
    </location>
</feature>
<keyword evidence="5 9" id="KW-0238">DNA-binding</keyword>
<evidence type="ECO:0000259" key="13">
    <source>
        <dbReference type="PROSITE" id="PS50071"/>
    </source>
</evidence>
<dbReference type="FunFam" id="1.10.10.60:FF:000229">
    <property type="entry name" value="Homeobox-leucine zipper protein HDG1"/>
    <property type="match status" value="1"/>
</dbReference>
<gene>
    <name evidence="15" type="ORF">F0562_004088</name>
</gene>
<evidence type="ECO:0000313" key="16">
    <source>
        <dbReference type="Proteomes" id="UP000325577"/>
    </source>
</evidence>
<feature type="domain" description="Homeobox" evidence="13">
    <location>
        <begin position="22"/>
        <end position="82"/>
    </location>
</feature>
<evidence type="ECO:0000256" key="2">
    <source>
        <dbReference type="ARBA" id="ARBA00006789"/>
    </source>
</evidence>
<keyword evidence="6 9" id="KW-0371">Homeobox</keyword>
<dbReference type="AlphaFoldDB" id="A0A5J5BXM9"/>
<feature type="region of interest" description="Disordered" evidence="12">
    <location>
        <begin position="1"/>
        <end position="32"/>
    </location>
</feature>
<comment type="similarity">
    <text evidence="2">Belongs to the HD-ZIP homeobox family. Class IV subfamily.</text>
</comment>
<evidence type="ECO:0000256" key="9">
    <source>
        <dbReference type="PROSITE-ProRule" id="PRU00108"/>
    </source>
</evidence>
<keyword evidence="4 11" id="KW-0175">Coiled coil</keyword>
<reference evidence="15 16" key="1">
    <citation type="submission" date="2019-09" db="EMBL/GenBank/DDBJ databases">
        <title>A chromosome-level genome assembly of the Chinese tupelo Nyssa sinensis.</title>
        <authorList>
            <person name="Yang X."/>
            <person name="Kang M."/>
            <person name="Yang Y."/>
            <person name="Xiong H."/>
            <person name="Wang M."/>
            <person name="Zhang Z."/>
            <person name="Wang Z."/>
            <person name="Wu H."/>
            <person name="Ma T."/>
            <person name="Liu J."/>
            <person name="Xi Z."/>
        </authorList>
    </citation>
    <scope>NUCLEOTIDE SEQUENCE [LARGE SCALE GENOMIC DNA]</scope>
    <source>
        <strain evidence="15">J267</strain>
        <tissue evidence="15">Leaf</tissue>
    </source>
</reference>
<dbReference type="Pfam" id="PF01852">
    <property type="entry name" value="START"/>
    <property type="match status" value="1"/>
</dbReference>
<dbReference type="Gene3D" id="3.30.530.20">
    <property type="match status" value="1"/>
</dbReference>
<evidence type="ECO:0000256" key="11">
    <source>
        <dbReference type="SAM" id="Coils"/>
    </source>
</evidence>
<dbReference type="SUPFAM" id="SSF46689">
    <property type="entry name" value="Homeodomain-like"/>
    <property type="match status" value="1"/>
</dbReference>
<evidence type="ECO:0000256" key="10">
    <source>
        <dbReference type="RuleBase" id="RU000682"/>
    </source>
</evidence>
<dbReference type="PANTHER" id="PTHR45654">
    <property type="entry name" value="HOMEOBOX-LEUCINE ZIPPER PROTEIN MERISTEM L1"/>
    <property type="match status" value="1"/>
</dbReference>
<evidence type="ECO:0000256" key="5">
    <source>
        <dbReference type="ARBA" id="ARBA00023125"/>
    </source>
</evidence>
<feature type="coiled-coil region" evidence="11">
    <location>
        <begin position="124"/>
        <end position="151"/>
    </location>
</feature>
<protein>
    <recommendedName>
        <fullName evidence="17">Homeobox domain-containing protein</fullName>
    </recommendedName>
</protein>
<evidence type="ECO:0000256" key="4">
    <source>
        <dbReference type="ARBA" id="ARBA00023054"/>
    </source>
</evidence>
<dbReference type="PROSITE" id="PS50848">
    <property type="entry name" value="START"/>
    <property type="match status" value="1"/>
</dbReference>
<dbReference type="PANTHER" id="PTHR45654:SF9">
    <property type="entry name" value="HOMEOBOX-LEUCINE ZIPPER PROTEIN HDG10-RELATED"/>
    <property type="match status" value="1"/>
</dbReference>
<comment type="subcellular location">
    <subcellularLocation>
        <location evidence="1 9 10">Nucleus</location>
    </subcellularLocation>
</comment>
<dbReference type="GO" id="GO:0008289">
    <property type="term" value="F:lipid binding"/>
    <property type="evidence" value="ECO:0007669"/>
    <property type="project" value="InterPro"/>
</dbReference>
<dbReference type="EMBL" id="CM018032">
    <property type="protein sequence ID" value="KAA8547659.1"/>
    <property type="molecule type" value="Genomic_DNA"/>
</dbReference>
<keyword evidence="3" id="KW-0805">Transcription regulation</keyword>
<dbReference type="PROSITE" id="PS00027">
    <property type="entry name" value="HOMEOBOX_1"/>
    <property type="match status" value="1"/>
</dbReference>
<dbReference type="Pfam" id="PF00046">
    <property type="entry name" value="Homeodomain"/>
    <property type="match status" value="1"/>
</dbReference>
<dbReference type="SUPFAM" id="SSF55961">
    <property type="entry name" value="Bet v1-like"/>
    <property type="match status" value="1"/>
</dbReference>
<keyword evidence="8 9" id="KW-0539">Nucleus</keyword>
<keyword evidence="16" id="KW-1185">Reference proteome</keyword>
<evidence type="ECO:0000313" key="15">
    <source>
        <dbReference type="EMBL" id="KAA8547659.1"/>
    </source>
</evidence>
<dbReference type="InterPro" id="IPR002913">
    <property type="entry name" value="START_lipid-bd_dom"/>
</dbReference>
<evidence type="ECO:0000256" key="7">
    <source>
        <dbReference type="ARBA" id="ARBA00023163"/>
    </source>
</evidence>
<dbReference type="PROSITE" id="PS50071">
    <property type="entry name" value="HOMEOBOX_2"/>
    <property type="match status" value="1"/>
</dbReference>
<dbReference type="InterPro" id="IPR009057">
    <property type="entry name" value="Homeodomain-like_sf"/>
</dbReference>
<dbReference type="InterPro" id="IPR017970">
    <property type="entry name" value="Homeobox_CS"/>
</dbReference>
<dbReference type="CDD" id="cd00086">
    <property type="entry name" value="homeodomain"/>
    <property type="match status" value="1"/>
</dbReference>
<feature type="compositionally biased region" description="Basic residues" evidence="12">
    <location>
        <begin position="23"/>
        <end position="32"/>
    </location>
</feature>
<dbReference type="InterPro" id="IPR001356">
    <property type="entry name" value="HD"/>
</dbReference>
<name>A0A5J5BXM9_9ASTE</name>
<evidence type="ECO:0000259" key="14">
    <source>
        <dbReference type="PROSITE" id="PS50848"/>
    </source>
</evidence>
<dbReference type="GO" id="GO:0000981">
    <property type="term" value="F:DNA-binding transcription factor activity, RNA polymerase II-specific"/>
    <property type="evidence" value="ECO:0007669"/>
    <property type="project" value="InterPro"/>
</dbReference>
<accession>A0A5J5BXM9</accession>
<feature type="DNA-binding region" description="Homeobox" evidence="9">
    <location>
        <begin position="24"/>
        <end position="83"/>
    </location>
</feature>
<sequence>MDFGQGSNVNGSGDDPEASDSRKGKKLHHRHDVHQIQQLEAYFKEFPHPDENQRLQLSKELGLEPKQVKFWFQNKRTQIKFLNERADSSALRVENGRIQSENNTFRQALNNALCSACSDPHFDKEERRRSVEKLRKENAHLKQEHERLSNIVAKFIGKPVYPTQSMLAAPASSLDLPAEGVWALGMAGPSLDLDLDIVSANPNDPILAHQLNGIQEMDKSLLVETAASAMDELMKLLQVNEPVWIKSPAGERYVLQGDSYGKFFPGANHLKSSGTRIVSSKSSGVVMMNGMHLLGMFLDSSKWVDLFPTIVTQARTVEVLDTGMLGNQGASLQLMYVQMHILSPLVVPREFYFLRYCRQLEPGTWVVVDLPYDCSKVNPPTPPLNYWGLPSGCMIQDMSNGYSMVTWVEHVEVDYKSLNHRLYTELVQY</sequence>
<evidence type="ECO:0000256" key="12">
    <source>
        <dbReference type="SAM" id="MobiDB-lite"/>
    </source>
</evidence>
<dbReference type="InterPro" id="IPR042160">
    <property type="entry name" value="HD-Zip_IV"/>
</dbReference>
<dbReference type="Proteomes" id="UP000325577">
    <property type="component" value="Linkage Group LG1"/>
</dbReference>
<evidence type="ECO:0000256" key="1">
    <source>
        <dbReference type="ARBA" id="ARBA00004123"/>
    </source>
</evidence>
<dbReference type="GO" id="GO:0003677">
    <property type="term" value="F:DNA binding"/>
    <property type="evidence" value="ECO:0007669"/>
    <property type="project" value="UniProtKB-UniRule"/>
</dbReference>
<dbReference type="SMART" id="SM00389">
    <property type="entry name" value="HOX"/>
    <property type="match status" value="1"/>
</dbReference>
<dbReference type="Gene3D" id="1.10.10.60">
    <property type="entry name" value="Homeodomain-like"/>
    <property type="match status" value="1"/>
</dbReference>
<proteinExistence type="inferred from homology"/>
<keyword evidence="7" id="KW-0804">Transcription</keyword>
<feature type="compositionally biased region" description="Polar residues" evidence="12">
    <location>
        <begin position="1"/>
        <end position="11"/>
    </location>
</feature>
<evidence type="ECO:0000256" key="3">
    <source>
        <dbReference type="ARBA" id="ARBA00023015"/>
    </source>
</evidence>